<keyword evidence="2" id="KW-1185">Reference proteome</keyword>
<dbReference type="PANTHER" id="PTHR38791:SF1">
    <property type="entry name" value="TRANSCRIPTION FACTOR, PUTATIVE-RELATED"/>
    <property type="match status" value="1"/>
</dbReference>
<dbReference type="HOGENOM" id="CLU_765273_0_0_1"/>
<accession>W3WYL8</accession>
<reference evidence="2" key="1">
    <citation type="journal article" date="2015" name="BMC Genomics">
        <title>Genomic and transcriptomic analysis of the endophytic fungus Pestalotiopsis fici reveals its lifestyle and high potential for synthesis of natural products.</title>
        <authorList>
            <person name="Wang X."/>
            <person name="Zhang X."/>
            <person name="Liu L."/>
            <person name="Xiang M."/>
            <person name="Wang W."/>
            <person name="Sun X."/>
            <person name="Che Y."/>
            <person name="Guo L."/>
            <person name="Liu G."/>
            <person name="Guo L."/>
            <person name="Wang C."/>
            <person name="Yin W.B."/>
            <person name="Stadler M."/>
            <person name="Zhang X."/>
            <person name="Liu X."/>
        </authorList>
    </citation>
    <scope>NUCLEOTIDE SEQUENCE [LARGE SCALE GENOMIC DNA]</scope>
    <source>
        <strain evidence="2">W106-1 / CGMCC3.15140</strain>
    </source>
</reference>
<dbReference type="OrthoDB" id="5375558at2759"/>
<dbReference type="AlphaFoldDB" id="W3WYL8"/>
<evidence type="ECO:0000313" key="2">
    <source>
        <dbReference type="Proteomes" id="UP000030651"/>
    </source>
</evidence>
<proteinExistence type="predicted"/>
<dbReference type="eggNOG" id="ENOG502TBJS">
    <property type="taxonomic scope" value="Eukaryota"/>
</dbReference>
<gene>
    <name evidence="1" type="ORF">PFICI_10048</name>
</gene>
<dbReference type="InterPro" id="IPR053175">
    <property type="entry name" value="DHMBA_Reg_Transcription_Factor"/>
</dbReference>
<organism evidence="1 2">
    <name type="scientific">Pestalotiopsis fici (strain W106-1 / CGMCC3.15140)</name>
    <dbReference type="NCBI Taxonomy" id="1229662"/>
    <lineage>
        <taxon>Eukaryota</taxon>
        <taxon>Fungi</taxon>
        <taxon>Dikarya</taxon>
        <taxon>Ascomycota</taxon>
        <taxon>Pezizomycotina</taxon>
        <taxon>Sordariomycetes</taxon>
        <taxon>Xylariomycetidae</taxon>
        <taxon>Amphisphaeriales</taxon>
        <taxon>Sporocadaceae</taxon>
        <taxon>Pestalotiopsis</taxon>
    </lineage>
</organism>
<name>W3WYL8_PESFW</name>
<dbReference type="PANTHER" id="PTHR38791">
    <property type="entry name" value="ZN(II)2CYS6 TRANSCRIPTION FACTOR (EUROFUNG)-RELATED-RELATED"/>
    <property type="match status" value="1"/>
</dbReference>
<dbReference type="EMBL" id="KI912115">
    <property type="protein sequence ID" value="ETS77986.1"/>
    <property type="molecule type" value="Genomic_DNA"/>
</dbReference>
<dbReference type="InParanoid" id="W3WYL8"/>
<dbReference type="RefSeq" id="XP_007836820.1">
    <property type="nucleotide sequence ID" value="XM_007838629.1"/>
</dbReference>
<sequence length="362" mass="40643">MVANTRSRSPGAVIAQRQSTLTADELDIASGSVFEVVNNGFIALRRQTQTLEERRTLLAQYGQATRQLRKALASSSSSDSIFFPVLLFALYEMIVNLDPNDKTWQTHLDGLLSLVSRSPVSSSTLHLHRAVKLIESDSDINNNLSAVAAVGDPEVACRLLDVTKLRLRKILPDTTSLFDGFPERPRKIDVQKIRVSIKKIYLDLELFPTMISKRKNVPTVEMLHDIGADVLKDISAIRLNEYRTLQIMTASFLLWSGDFLHPNDGYHNTKEFLNLRSAIEDAAKGIRSTIEAHISTLFAERGQHSQNTMEFFVRAAMLLFPLYCASRASCLDETQRKWFTDSLCLLGSCALIPKAFALVRWI</sequence>
<dbReference type="Proteomes" id="UP000030651">
    <property type="component" value="Unassembled WGS sequence"/>
</dbReference>
<evidence type="ECO:0000313" key="1">
    <source>
        <dbReference type="EMBL" id="ETS77986.1"/>
    </source>
</evidence>
<dbReference type="GeneID" id="19275061"/>
<dbReference type="OMA" id="IAEMHID"/>
<protein>
    <submittedName>
        <fullName evidence="1">Uncharacterized protein</fullName>
    </submittedName>
</protein>
<dbReference type="KEGG" id="pfy:PFICI_10048"/>